<sequence>MIVKTEQELAESVKAAPGPLHIRGGGTRDIGNPVDGNVLSTAGLNGVTLYEPGALTIVAQAGTPVADIETALDAENQRLAFEPMDHRRLLGSSGTPTIGGIVATNASGPRRISVGACRDHLLGVRFVDGSGTIIKNGGRVMKNVTGYDLVKLMAGSYGTLGVLSEVSLKVLPKPETETTLVLHDLTLRDSVTAMSAALGSPFEVTGAAFVNGLAHIRIEGFEASVAYRAGKLRDLLAKFGEITQTEDAASAAMWRDIRDVKCFADHGAVTRVSIKPSAAPEFAESLGQTRGADLAMDWGGGLMWFAVTETEEATHKALQDMSAGKGGHATLIKGSASMRADAPVFQPENPTVTALSQGLRAKFDPRGILNAGLMG</sequence>
<keyword evidence="1" id="KW-0285">Flavoprotein</keyword>
<evidence type="ECO:0000256" key="2">
    <source>
        <dbReference type="ARBA" id="ARBA00022827"/>
    </source>
</evidence>
<gene>
    <name evidence="3" type="ORF">OSB_27410</name>
</gene>
<dbReference type="Proteomes" id="UP000067444">
    <property type="component" value="Chromosome"/>
</dbReference>
<dbReference type="EMBL" id="CP012160">
    <property type="protein sequence ID" value="AKS47265.1"/>
    <property type="molecule type" value="Genomic_DNA"/>
</dbReference>
<dbReference type="GO" id="GO:0016491">
    <property type="term" value="F:oxidoreductase activity"/>
    <property type="evidence" value="ECO:0007669"/>
    <property type="project" value="UniProtKB-KW"/>
</dbReference>
<dbReference type="EC" id="1.-.-.-" evidence="3"/>
<protein>
    <submittedName>
        <fullName evidence="3">Putative FAD-linked oxidoreductase</fullName>
        <ecNumber evidence="3">1.-.-.-</ecNumber>
    </submittedName>
</protein>
<dbReference type="InterPro" id="IPR016166">
    <property type="entry name" value="FAD-bd_PCMH"/>
</dbReference>
<evidence type="ECO:0000313" key="3">
    <source>
        <dbReference type="EMBL" id="AKS47265.1"/>
    </source>
</evidence>
<dbReference type="SUPFAM" id="SSF55103">
    <property type="entry name" value="FAD-linked oxidases, C-terminal domain"/>
    <property type="match status" value="1"/>
</dbReference>
<keyword evidence="3" id="KW-0560">Oxidoreductase</keyword>
<dbReference type="PROSITE" id="PS51387">
    <property type="entry name" value="FAD_PCMH"/>
    <property type="match status" value="1"/>
</dbReference>
<dbReference type="InterPro" id="IPR006094">
    <property type="entry name" value="Oxid_FAD_bind_N"/>
</dbReference>
<dbReference type="PANTHER" id="PTHR11748">
    <property type="entry name" value="D-LACTATE DEHYDROGENASE"/>
    <property type="match status" value="1"/>
</dbReference>
<dbReference type="PANTHER" id="PTHR11748:SF103">
    <property type="entry name" value="GLYCOLATE OXIDASE SUBUNIT GLCE"/>
    <property type="match status" value="1"/>
</dbReference>
<dbReference type="Pfam" id="PF01565">
    <property type="entry name" value="FAD_binding_4"/>
    <property type="match status" value="1"/>
</dbReference>
<keyword evidence="2" id="KW-0274">FAD</keyword>
<dbReference type="KEGG" id="otm:OSB_27410"/>
<dbReference type="SUPFAM" id="SSF56176">
    <property type="entry name" value="FAD-binding/transporter-associated domain-like"/>
    <property type="match status" value="1"/>
</dbReference>
<dbReference type="AlphaFoldDB" id="A0A0K0Y8M6"/>
<dbReference type="InterPro" id="IPR016164">
    <property type="entry name" value="FAD-linked_Oxase-like_C"/>
</dbReference>
<keyword evidence="4" id="KW-1185">Reference proteome</keyword>
<proteinExistence type="predicted"/>
<name>A0A0K0Y8M6_9RHOB</name>
<dbReference type="NCBIfam" id="NF008439">
    <property type="entry name" value="PRK11282.1"/>
    <property type="match status" value="1"/>
</dbReference>
<dbReference type="InterPro" id="IPR016169">
    <property type="entry name" value="FAD-bd_PCMH_sub2"/>
</dbReference>
<evidence type="ECO:0000256" key="1">
    <source>
        <dbReference type="ARBA" id="ARBA00022630"/>
    </source>
</evidence>
<dbReference type="InterPro" id="IPR036318">
    <property type="entry name" value="FAD-bd_PCMH-like_sf"/>
</dbReference>
<accession>A0A0K0Y8M6</accession>
<dbReference type="OrthoDB" id="9811557at2"/>
<evidence type="ECO:0000313" key="4">
    <source>
        <dbReference type="Proteomes" id="UP000067444"/>
    </source>
</evidence>
<dbReference type="STRING" id="1458307.OSB_27410"/>
<dbReference type="Gene3D" id="3.30.465.10">
    <property type="match status" value="1"/>
</dbReference>
<organism evidence="3 4">
    <name type="scientific">Octadecabacter temperatus</name>
    <dbReference type="NCBI Taxonomy" id="1458307"/>
    <lineage>
        <taxon>Bacteria</taxon>
        <taxon>Pseudomonadati</taxon>
        <taxon>Pseudomonadota</taxon>
        <taxon>Alphaproteobacteria</taxon>
        <taxon>Rhodobacterales</taxon>
        <taxon>Roseobacteraceae</taxon>
        <taxon>Octadecabacter</taxon>
    </lineage>
</organism>
<dbReference type="GO" id="GO:0071949">
    <property type="term" value="F:FAD binding"/>
    <property type="evidence" value="ECO:0007669"/>
    <property type="project" value="InterPro"/>
</dbReference>
<reference evidence="3 4" key="1">
    <citation type="journal article" date="2015" name="Genome Announc.">
        <title>Closed Genome Sequence of Octadecabacter temperatus SB1, the First Mesophilic Species of the Genus Octadecabacter.</title>
        <authorList>
            <person name="Voget S."/>
            <person name="Billerbeck S."/>
            <person name="Simon M."/>
            <person name="Daniel R."/>
        </authorList>
    </citation>
    <scope>NUCLEOTIDE SEQUENCE [LARGE SCALE GENOMIC DNA]</scope>
    <source>
        <strain evidence="3 4">SB1</strain>
    </source>
</reference>
<dbReference type="PATRIC" id="fig|1458307.3.peg.2774"/>
<dbReference type="RefSeq" id="WP_049835484.1">
    <property type="nucleotide sequence ID" value="NZ_CP012160.1"/>
</dbReference>